<dbReference type="InterPro" id="IPR016024">
    <property type="entry name" value="ARM-type_fold"/>
</dbReference>
<dbReference type="CDD" id="cd06174">
    <property type="entry name" value="MFS"/>
    <property type="match status" value="1"/>
</dbReference>
<dbReference type="OrthoDB" id="1132709at2"/>
<dbReference type="Proteomes" id="UP000317593">
    <property type="component" value="Unassembled WGS sequence"/>
</dbReference>
<evidence type="ECO:0000256" key="2">
    <source>
        <dbReference type="ARBA" id="ARBA00007127"/>
    </source>
</evidence>
<dbReference type="SUPFAM" id="SSF48371">
    <property type="entry name" value="ARM repeat"/>
    <property type="match status" value="1"/>
</dbReference>
<reference evidence="10 11" key="1">
    <citation type="submission" date="2017-05" db="EMBL/GenBank/DDBJ databases">
        <authorList>
            <person name="Varghese N."/>
            <person name="Submissions S."/>
        </authorList>
    </citation>
    <scope>NUCLEOTIDE SEQUENCE [LARGE SCALE GENOMIC DNA]</scope>
    <source>
        <strain evidence="10 11">DSM 21194</strain>
    </source>
</reference>
<feature type="transmembrane region" description="Helical" evidence="9">
    <location>
        <begin position="368"/>
        <end position="384"/>
    </location>
</feature>
<keyword evidence="3 9" id="KW-0813">Transport</keyword>
<dbReference type="PANTHER" id="PTHR31187">
    <property type="match status" value="1"/>
</dbReference>
<accession>A0A521CBF8</accession>
<dbReference type="GO" id="GO:0005524">
    <property type="term" value="F:ATP binding"/>
    <property type="evidence" value="ECO:0007669"/>
    <property type="project" value="UniProtKB-KW"/>
</dbReference>
<evidence type="ECO:0000256" key="5">
    <source>
        <dbReference type="ARBA" id="ARBA00022741"/>
    </source>
</evidence>
<organism evidence="10 11">
    <name type="scientific">Fodinibius sediminis</name>
    <dbReference type="NCBI Taxonomy" id="1214077"/>
    <lineage>
        <taxon>Bacteria</taxon>
        <taxon>Pseudomonadati</taxon>
        <taxon>Balneolota</taxon>
        <taxon>Balneolia</taxon>
        <taxon>Balneolales</taxon>
        <taxon>Balneolaceae</taxon>
        <taxon>Fodinibius</taxon>
    </lineage>
</organism>
<feature type="transmembrane region" description="Helical" evidence="9">
    <location>
        <begin position="176"/>
        <end position="192"/>
    </location>
</feature>
<dbReference type="InterPro" id="IPR004667">
    <property type="entry name" value="ADP_ATP_car_bac_type"/>
</dbReference>
<feature type="transmembrane region" description="Helical" evidence="9">
    <location>
        <begin position="307"/>
        <end position="326"/>
    </location>
</feature>
<feature type="transmembrane region" description="Helical" evidence="9">
    <location>
        <begin position="83"/>
        <end position="102"/>
    </location>
</feature>
<feature type="transmembrane region" description="Helical" evidence="9">
    <location>
        <begin position="266"/>
        <end position="286"/>
    </location>
</feature>
<feature type="transmembrane region" description="Helical" evidence="9">
    <location>
        <begin position="144"/>
        <end position="170"/>
    </location>
</feature>
<dbReference type="Gene3D" id="1.25.10.10">
    <property type="entry name" value="Leucine-rich Repeat Variant"/>
    <property type="match status" value="2"/>
</dbReference>
<dbReference type="EMBL" id="FXTH01000005">
    <property type="protein sequence ID" value="SMO56141.1"/>
    <property type="molecule type" value="Genomic_DNA"/>
</dbReference>
<evidence type="ECO:0000256" key="4">
    <source>
        <dbReference type="ARBA" id="ARBA00022692"/>
    </source>
</evidence>
<feature type="transmembrane region" description="Helical" evidence="9">
    <location>
        <begin position="228"/>
        <end position="246"/>
    </location>
</feature>
<dbReference type="GO" id="GO:0016020">
    <property type="term" value="C:membrane"/>
    <property type="evidence" value="ECO:0007669"/>
    <property type="project" value="UniProtKB-SubCell"/>
</dbReference>
<keyword evidence="4 9" id="KW-0812">Transmembrane</keyword>
<keyword evidence="7 9" id="KW-1133">Transmembrane helix</keyword>
<gene>
    <name evidence="10" type="ORF">SAMN06265218_105168</name>
</gene>
<keyword evidence="5 9" id="KW-0547">Nucleotide-binding</keyword>
<dbReference type="InterPro" id="IPR036259">
    <property type="entry name" value="MFS_trans_sf"/>
</dbReference>
<evidence type="ECO:0000256" key="1">
    <source>
        <dbReference type="ARBA" id="ARBA00004141"/>
    </source>
</evidence>
<name>A0A521CBF8_9BACT</name>
<evidence type="ECO:0000256" key="6">
    <source>
        <dbReference type="ARBA" id="ARBA00022840"/>
    </source>
</evidence>
<dbReference type="PANTHER" id="PTHR31187:SF1">
    <property type="entry name" value="ADP,ATP CARRIER PROTEIN 1"/>
    <property type="match status" value="1"/>
</dbReference>
<evidence type="ECO:0000256" key="9">
    <source>
        <dbReference type="RuleBase" id="RU363121"/>
    </source>
</evidence>
<keyword evidence="8 9" id="KW-0472">Membrane</keyword>
<evidence type="ECO:0000313" key="10">
    <source>
        <dbReference type="EMBL" id="SMO56141.1"/>
    </source>
</evidence>
<keyword evidence="6 9" id="KW-0067">ATP-binding</keyword>
<protein>
    <recommendedName>
        <fullName evidence="9">ADP,ATP carrier protein</fullName>
    </recommendedName>
</protein>
<dbReference type="InterPro" id="IPR011989">
    <property type="entry name" value="ARM-like"/>
</dbReference>
<evidence type="ECO:0000313" key="11">
    <source>
        <dbReference type="Proteomes" id="UP000317593"/>
    </source>
</evidence>
<evidence type="ECO:0000256" key="7">
    <source>
        <dbReference type="ARBA" id="ARBA00022989"/>
    </source>
</evidence>
<dbReference type="SUPFAM" id="SSF103473">
    <property type="entry name" value="MFS general substrate transporter"/>
    <property type="match status" value="1"/>
</dbReference>
<comment type="subcellular location">
    <subcellularLocation>
        <location evidence="1 9">Membrane</location>
        <topology evidence="1 9">Multi-pass membrane protein</topology>
    </subcellularLocation>
</comment>
<evidence type="ECO:0000256" key="8">
    <source>
        <dbReference type="ARBA" id="ARBA00023136"/>
    </source>
</evidence>
<dbReference type="GO" id="GO:0005471">
    <property type="term" value="F:ATP:ADP antiporter activity"/>
    <property type="evidence" value="ECO:0007669"/>
    <property type="project" value="InterPro"/>
</dbReference>
<feature type="transmembrane region" description="Helical" evidence="9">
    <location>
        <begin position="108"/>
        <end position="132"/>
    </location>
</feature>
<feature type="transmembrane region" description="Helical" evidence="9">
    <location>
        <begin position="55"/>
        <end position="71"/>
    </location>
</feature>
<comment type="similarity">
    <text evidence="2 9">Belongs to the ADP/ATP translocase tlc family.</text>
</comment>
<dbReference type="AlphaFoldDB" id="A0A521CBF8"/>
<sequence>MKKAIAYFYDVRQGEWSSVGLMFFLHFTLMLTLYLLKPARDSLFLSELGPRQLPFVYLLLAGVAIPVTLYISRMAQKYNTKQLLELSLLFYMGNLLVLRLLFSLHTQWVYLLFYIWVGIFGILVISQFWLYANALFDAAQSKRLFPLLNLGAITGAIAGSEGGSLLVWLAGLTTENLLYLSIGALGICWILANNTRPAFPDREKATGENEQEIDSGRKVLKSVFKSRYQLLVAGIIGMAMLVSTLVDYQFKTLATASFPDTEALTTFMGSFYGGMSIASLLVQVLLSTQIIKRTGIGGAVLSRPIGLLVGGILFLLEPVLAAAVLLQGVDRASRYSIDKTGRELLFLPLPQETKQKTKVFIDTFVNRFFRGMAGVLLLLFIYVMELTLRQMTYAVIIALGIWIVLGLWARKAYVEQFRNSLRKRYMDIDKITLNLDESVAYRAVREMLKSGEETRIVYGLGLLEGSQPERLSEELGELLTHRYSEIRLRALKLLSKVESDDMSSEVEPMLQDPEPSIRLEAVYYLCGHSKKNSKDALRYYLENEDETLKAAALGCMHQHGMDNGLKTEEEFIDKVLSAKEQYSVVVRAQIAQMLGYLPKTSKSLGYLSELIHDDDPLVVRKALTSIERLQSDLLLDELFELLKHPDFVVEVQQVLASYGSGYFSLFKEKFCEQTVDFDVRRKVPGIFTKIHTQQSADALFDMLEQPNPALRYHVIKALNKLKKKADGLGFNEQRIRGVLKEEACEYFKLLSIKMVQPADRPQAILLTALKEKMEQTRERLFRLAALLHNQQDIYGSYLALTSSDRAARAASIEFMDNILAQEEKKYIFPVIDSPSEQSMLQAGRRLFHLPVATYEEGMMELLTGNDIWLKACAIYSVSPSCPRPLQEEVRQSIAADASSHPLIRETAEYVINRNWKA</sequence>
<proteinExistence type="inferred from homology"/>
<dbReference type="RefSeq" id="WP_142713919.1">
    <property type="nucleotide sequence ID" value="NZ_FXTH01000005.1"/>
</dbReference>
<feature type="transmembrane region" description="Helical" evidence="9">
    <location>
        <begin position="391"/>
        <end position="409"/>
    </location>
</feature>
<keyword evidence="11" id="KW-1185">Reference proteome</keyword>
<feature type="transmembrane region" description="Helical" evidence="9">
    <location>
        <begin position="16"/>
        <end position="35"/>
    </location>
</feature>
<dbReference type="Pfam" id="PF03219">
    <property type="entry name" value="TLC"/>
    <property type="match status" value="1"/>
</dbReference>
<evidence type="ECO:0000256" key="3">
    <source>
        <dbReference type="ARBA" id="ARBA00022448"/>
    </source>
</evidence>